<dbReference type="RefSeq" id="WP_252741593.1">
    <property type="nucleotide sequence ID" value="NZ_JAMXIB010000007.1"/>
</dbReference>
<evidence type="ECO:0000313" key="1">
    <source>
        <dbReference type="EMBL" id="MCO5725216.1"/>
    </source>
</evidence>
<evidence type="ECO:0000313" key="2">
    <source>
        <dbReference type="Proteomes" id="UP001206312"/>
    </source>
</evidence>
<keyword evidence="2" id="KW-1185">Reference proteome</keyword>
<gene>
    <name evidence="1" type="ORF">NG653_10145</name>
</gene>
<protein>
    <recommendedName>
        <fullName evidence="3">DUF4174 domain-containing protein</fullName>
    </recommendedName>
</protein>
<evidence type="ECO:0008006" key="3">
    <source>
        <dbReference type="Google" id="ProtNLM"/>
    </source>
</evidence>
<reference evidence="1 2" key="1">
    <citation type="submission" date="2022-06" db="EMBL/GenBank/DDBJ databases">
        <authorList>
            <person name="Xuan X."/>
        </authorList>
    </citation>
    <scope>NUCLEOTIDE SEQUENCE [LARGE SCALE GENOMIC DNA]</scope>
    <source>
        <strain evidence="1 2">2V75</strain>
    </source>
</reference>
<sequence>MKKTLLLVVLLFPLLKAGAQLNRYKYIVVPLQFEAFRQPNQHQTSTLVKHLFVQEGFTAVYDNALPEDLLAQPCLGLRTRLEDESSLFQTKVRLVLMDCQGRVVFETQEGKSREKDYKLSYREAISEAFSSLQGIAYAYTPPEEKRETVEVVAGVRETPAPVGDALEVPPSPEVVVAVVPVPSQETPEIGEEAELLYAQPVENGYQLVDSLPSVRMKLLNTSRPDTFIAMVDGVAQGMVYNKEGQWWHEFYLEGRPQLRKLRIKF</sequence>
<dbReference type="EMBL" id="JAMXIB010000007">
    <property type="protein sequence ID" value="MCO5725216.1"/>
    <property type="molecule type" value="Genomic_DNA"/>
</dbReference>
<name>A0ABT1AZ50_9FLAO</name>
<organism evidence="1 2">
    <name type="scientific">Robiginitalea marina</name>
    <dbReference type="NCBI Taxonomy" id="2954105"/>
    <lineage>
        <taxon>Bacteria</taxon>
        <taxon>Pseudomonadati</taxon>
        <taxon>Bacteroidota</taxon>
        <taxon>Flavobacteriia</taxon>
        <taxon>Flavobacteriales</taxon>
        <taxon>Flavobacteriaceae</taxon>
        <taxon>Robiginitalea</taxon>
    </lineage>
</organism>
<comment type="caution">
    <text evidence="1">The sequence shown here is derived from an EMBL/GenBank/DDBJ whole genome shotgun (WGS) entry which is preliminary data.</text>
</comment>
<dbReference type="Proteomes" id="UP001206312">
    <property type="component" value="Unassembled WGS sequence"/>
</dbReference>
<proteinExistence type="predicted"/>
<accession>A0ABT1AZ50</accession>